<dbReference type="InterPro" id="IPR036286">
    <property type="entry name" value="LexA/Signal_pep-like_sf"/>
</dbReference>
<dbReference type="SUPFAM" id="SSF51306">
    <property type="entry name" value="LexA/Signal peptidase"/>
    <property type="match status" value="1"/>
</dbReference>
<comment type="caution">
    <text evidence="8">The sequence shown here is derived from an EMBL/GenBank/DDBJ whole genome shotgun (WGS) entry which is preliminary data.</text>
</comment>
<proteinExistence type="predicted"/>
<keyword evidence="3" id="KW-0812">Transmembrane</keyword>
<dbReference type="GO" id="GO:0016020">
    <property type="term" value="C:membrane"/>
    <property type="evidence" value="ECO:0007669"/>
    <property type="project" value="UniProtKB-SubCell"/>
</dbReference>
<dbReference type="InterPro" id="IPR001733">
    <property type="entry name" value="Peptidase_S26B"/>
</dbReference>
<dbReference type="GO" id="GO:0009003">
    <property type="term" value="F:signal peptidase activity"/>
    <property type="evidence" value="ECO:0007669"/>
    <property type="project" value="UniProtKB-EC"/>
</dbReference>
<evidence type="ECO:0000256" key="5">
    <source>
        <dbReference type="ARBA" id="ARBA00023136"/>
    </source>
</evidence>
<dbReference type="EMBL" id="BAFH01000003">
    <property type="protein sequence ID" value="GAB62019.1"/>
    <property type="molecule type" value="Genomic_DNA"/>
</dbReference>
<keyword evidence="4" id="KW-1133">Transmembrane helix</keyword>
<evidence type="ECO:0000259" key="7">
    <source>
        <dbReference type="Pfam" id="PF00717"/>
    </source>
</evidence>
<evidence type="ECO:0000256" key="6">
    <source>
        <dbReference type="NCBIfam" id="TIGR02228"/>
    </source>
</evidence>
<protein>
    <recommendedName>
        <fullName evidence="6">Signal peptidase I</fullName>
        <ecNumber evidence="6">3.4.21.89</ecNumber>
    </recommendedName>
</protein>
<reference evidence="8 9" key="1">
    <citation type="journal article" date="2012" name="FEBS Lett.">
        <title>Anammox organism KSU-1 expresses a NirK-type copper-containing nitrite reductase instead of a NirS-type with cytochrome cd1.</title>
        <authorList>
            <person name="Hira D."/>
            <person name="Toh H."/>
            <person name="Migita C.T."/>
            <person name="Okubo H."/>
            <person name="Nishiyama T."/>
            <person name="Hattori M."/>
            <person name="Furukawa K."/>
            <person name="Fujii T."/>
        </authorList>
    </citation>
    <scope>NUCLEOTIDE SEQUENCE [LARGE SCALE GENOMIC DNA]</scope>
</reference>
<dbReference type="EC" id="3.4.21.89" evidence="6"/>
<evidence type="ECO:0000256" key="3">
    <source>
        <dbReference type="ARBA" id="ARBA00022692"/>
    </source>
</evidence>
<comment type="subcellular location">
    <subcellularLocation>
        <location evidence="1">Membrane</location>
    </subcellularLocation>
</comment>
<dbReference type="InterPro" id="IPR015927">
    <property type="entry name" value="Peptidase_S24_S26A/B/C"/>
</dbReference>
<dbReference type="Pfam" id="PF00717">
    <property type="entry name" value="Peptidase_S24"/>
    <property type="match status" value="1"/>
</dbReference>
<keyword evidence="2" id="KW-0378">Hydrolase</keyword>
<dbReference type="GO" id="GO:0004252">
    <property type="term" value="F:serine-type endopeptidase activity"/>
    <property type="evidence" value="ECO:0007669"/>
    <property type="project" value="UniProtKB-UniRule"/>
</dbReference>
<evidence type="ECO:0000256" key="1">
    <source>
        <dbReference type="ARBA" id="ARBA00004370"/>
    </source>
</evidence>
<keyword evidence="9" id="KW-1185">Reference proteome</keyword>
<organism evidence="8 9">
    <name type="scientific">Candidatus Jettenia caeni</name>
    <dbReference type="NCBI Taxonomy" id="247490"/>
    <lineage>
        <taxon>Bacteria</taxon>
        <taxon>Pseudomonadati</taxon>
        <taxon>Planctomycetota</taxon>
        <taxon>Candidatus Brocadiia</taxon>
        <taxon>Candidatus Brocadiales</taxon>
        <taxon>Candidatus Brocadiaceae</taxon>
        <taxon>Candidatus Jettenia</taxon>
    </lineage>
</organism>
<dbReference type="CDD" id="cd06462">
    <property type="entry name" value="Peptidase_S24_S26"/>
    <property type="match status" value="1"/>
</dbReference>
<evidence type="ECO:0000313" key="9">
    <source>
        <dbReference type="Proteomes" id="UP000002985"/>
    </source>
</evidence>
<dbReference type="STRING" id="247490.KSU1_C0423"/>
<dbReference type="Proteomes" id="UP000002985">
    <property type="component" value="Unassembled WGS sequence"/>
</dbReference>
<evidence type="ECO:0000313" key="8">
    <source>
        <dbReference type="EMBL" id="GAB62019.1"/>
    </source>
</evidence>
<name>I3IJX4_9BACT</name>
<dbReference type="NCBIfam" id="TIGR02228">
    <property type="entry name" value="sigpep_I_arch"/>
    <property type="match status" value="1"/>
</dbReference>
<dbReference type="GO" id="GO:0006465">
    <property type="term" value="P:signal peptide processing"/>
    <property type="evidence" value="ECO:0007669"/>
    <property type="project" value="UniProtKB-UniRule"/>
</dbReference>
<gene>
    <name evidence="8" type="ORF">KSU1_C0423</name>
</gene>
<keyword evidence="2" id="KW-0645">Protease</keyword>
<evidence type="ECO:0000256" key="2">
    <source>
        <dbReference type="ARBA" id="ARBA00022670"/>
    </source>
</evidence>
<accession>I3IJX4</accession>
<keyword evidence="5" id="KW-0472">Membrane</keyword>
<dbReference type="OrthoDB" id="285435at2"/>
<feature type="domain" description="Peptidase S24/S26A/S26B/S26C" evidence="7">
    <location>
        <begin position="11"/>
        <end position="74"/>
    </location>
</feature>
<evidence type="ECO:0000256" key="4">
    <source>
        <dbReference type="ARBA" id="ARBA00022989"/>
    </source>
</evidence>
<sequence length="195" mass="23027">MDLQEKLLYELGEEYIKEKGKMWMKVVSPSMMPLIHIGDKVLVKSIECEAVSTGDIIIFKGNDIPFITHRIIRKRKINGELHFFEKGDKNVSGTWIHKKSIIARVIAIKKRDNSIIMLNKTKRMRIINKLFTVYQLNAYIFERIIKVFKDWVKGYKALNFLREPYRYSYKIITRGQNLCKKLLVLILIKGMRLYG</sequence>
<dbReference type="AlphaFoldDB" id="I3IJX4"/>